<dbReference type="KEGG" id="bsei:KMZ68_23355"/>
<dbReference type="AlphaFoldDB" id="A0A975NPR8"/>
<feature type="region of interest" description="Disordered" evidence="1">
    <location>
        <begin position="47"/>
        <end position="79"/>
    </location>
</feature>
<reference evidence="2" key="1">
    <citation type="submission" date="2021-06" db="EMBL/GenBank/DDBJ databases">
        <title>Bradyrhizobium sp. S2-11-2 Genome sequencing.</title>
        <authorList>
            <person name="Jin L."/>
        </authorList>
    </citation>
    <scope>NUCLEOTIDE SEQUENCE</scope>
    <source>
        <strain evidence="2">S2-11-2</strain>
    </source>
</reference>
<dbReference type="Proteomes" id="UP000680805">
    <property type="component" value="Chromosome"/>
</dbReference>
<gene>
    <name evidence="2" type="ORF">KMZ68_23355</name>
</gene>
<accession>A0A975NPR8</accession>
<sequence>MISPEAAAAILDRLSFEDEELTAASRLHAAQRQATNREEAEALAERARLADADRQGTLVHETRGRDQHGNATLDRTRDEKRLKAADARIDSIRRKKELLGAALQTPRLTAARAKTELAKYANLEPVERPSLPLGKNERAVDALPRFRQASLGIIEEITAREKAARTFEEVERQAHAEIDRIANRGLPKTLRMFANANVGIDWPVHEINGPSFHKVPDGIALVAFLLRDKLKAEISALLKINARAFPDAMTAEEKAARLAELQAKRDAAERIEAACVERIIAEGGTAYHRPDISILAVMSLRATV</sequence>
<protein>
    <submittedName>
        <fullName evidence="2">Uncharacterized protein</fullName>
    </submittedName>
</protein>
<evidence type="ECO:0000256" key="1">
    <source>
        <dbReference type="SAM" id="MobiDB-lite"/>
    </source>
</evidence>
<organism evidence="2 3">
    <name type="scientific">Bradyrhizobium sediminis</name>
    <dbReference type="NCBI Taxonomy" id="2840469"/>
    <lineage>
        <taxon>Bacteria</taxon>
        <taxon>Pseudomonadati</taxon>
        <taxon>Pseudomonadota</taxon>
        <taxon>Alphaproteobacteria</taxon>
        <taxon>Hyphomicrobiales</taxon>
        <taxon>Nitrobacteraceae</taxon>
        <taxon>Bradyrhizobium</taxon>
    </lineage>
</organism>
<proteinExistence type="predicted"/>
<dbReference type="EMBL" id="CP076135">
    <property type="protein sequence ID" value="QWG17854.1"/>
    <property type="molecule type" value="Genomic_DNA"/>
</dbReference>
<name>A0A975NPR8_9BRAD</name>
<dbReference type="RefSeq" id="WP_215613477.1">
    <property type="nucleotide sequence ID" value="NZ_CP076135.1"/>
</dbReference>
<evidence type="ECO:0000313" key="2">
    <source>
        <dbReference type="EMBL" id="QWG17854.1"/>
    </source>
</evidence>
<evidence type="ECO:0000313" key="3">
    <source>
        <dbReference type="Proteomes" id="UP000680805"/>
    </source>
</evidence>